<sequence>MRESWSIHITIGAHMKNYWIKASAILASILAMSLTAGCASSIDKVVEDRGQDMESIYAHYAGGDKANNYERRKRTLNMRDAESRSAMTGFPPHPERVRHLFPKLPNPELFMFVRPHAVGASGAPIPAYITRFTMYEKTHYALPGETVDTIRRNAVIDEALDQQDRERAAQLEDEQLKAQRKREQDARTQAFRASAHKKR</sequence>
<dbReference type="KEGG" id="marq:MARGE09_P1958"/>
<gene>
    <name evidence="2" type="ORF">MARGE09_P1958</name>
</gene>
<dbReference type="AlphaFoldDB" id="A0AAN2BK96"/>
<dbReference type="EMBL" id="AP023086">
    <property type="protein sequence ID" value="BCD97757.1"/>
    <property type="molecule type" value="Genomic_DNA"/>
</dbReference>
<accession>A0AAN2BK96</accession>
<organism evidence="2 3">
    <name type="scientific">Marinagarivorans cellulosilyticus</name>
    <dbReference type="NCBI Taxonomy" id="2721545"/>
    <lineage>
        <taxon>Bacteria</taxon>
        <taxon>Pseudomonadati</taxon>
        <taxon>Pseudomonadota</taxon>
        <taxon>Gammaproteobacteria</taxon>
        <taxon>Cellvibrionales</taxon>
        <taxon>Cellvibrionaceae</taxon>
        <taxon>Marinagarivorans</taxon>
    </lineage>
</organism>
<dbReference type="NCBIfam" id="TIGR03751">
    <property type="entry name" value="conj_TIGR03751"/>
    <property type="match status" value="1"/>
</dbReference>
<dbReference type="InterPro" id="IPR022262">
    <property type="entry name" value="Lipoprot_put"/>
</dbReference>
<evidence type="ECO:0000256" key="1">
    <source>
        <dbReference type="SAM" id="MobiDB-lite"/>
    </source>
</evidence>
<feature type="compositionally biased region" description="Basic and acidic residues" evidence="1">
    <location>
        <begin position="173"/>
        <end position="186"/>
    </location>
</feature>
<proteinExistence type="predicted"/>
<dbReference type="Proteomes" id="UP001320119">
    <property type="component" value="Chromosome"/>
</dbReference>
<reference evidence="2 3" key="1">
    <citation type="journal article" date="2022" name="IScience">
        <title>An ultrasensitive nanofiber-based assay for enzymatic hydrolysis and deep-sea microbial degradation of cellulose.</title>
        <authorList>
            <person name="Tsudome M."/>
            <person name="Tachioka M."/>
            <person name="Miyazaki M."/>
            <person name="Uchimura K."/>
            <person name="Tsuda M."/>
            <person name="Takaki Y."/>
            <person name="Deguchi S."/>
        </authorList>
    </citation>
    <scope>NUCLEOTIDE SEQUENCE [LARGE SCALE GENOMIC DNA]</scope>
    <source>
        <strain evidence="2 3">GE09</strain>
    </source>
</reference>
<evidence type="ECO:0000313" key="2">
    <source>
        <dbReference type="EMBL" id="BCD97757.1"/>
    </source>
</evidence>
<evidence type="ECO:0000313" key="3">
    <source>
        <dbReference type="Proteomes" id="UP001320119"/>
    </source>
</evidence>
<evidence type="ECO:0008006" key="4">
    <source>
        <dbReference type="Google" id="ProtNLM"/>
    </source>
</evidence>
<feature type="region of interest" description="Disordered" evidence="1">
    <location>
        <begin position="173"/>
        <end position="199"/>
    </location>
</feature>
<name>A0AAN2BK96_9GAMM</name>
<protein>
    <recommendedName>
        <fullName evidence="4">Lipoprotein</fullName>
    </recommendedName>
</protein>
<keyword evidence="3" id="KW-1185">Reference proteome</keyword>